<organism evidence="1 2">
    <name type="scientific">Paenibacillus antibioticophila</name>
    <dbReference type="NCBI Taxonomy" id="1274374"/>
    <lineage>
        <taxon>Bacteria</taxon>
        <taxon>Bacillati</taxon>
        <taxon>Bacillota</taxon>
        <taxon>Bacilli</taxon>
        <taxon>Bacillales</taxon>
        <taxon>Paenibacillaceae</taxon>
        <taxon>Paenibacillus</taxon>
    </lineage>
</organism>
<dbReference type="AlphaFoldDB" id="A0A920CER7"/>
<accession>A0A920CER7</accession>
<evidence type="ECO:0000313" key="2">
    <source>
        <dbReference type="Proteomes" id="UP000681162"/>
    </source>
</evidence>
<sequence>MKPTIIISVLKFLRLNHTTDFSSSVPQIALKLPSLFILRSTFLEYWLLRQRLN</sequence>
<keyword evidence="2" id="KW-1185">Reference proteome</keyword>
<evidence type="ECO:0000313" key="1">
    <source>
        <dbReference type="EMBL" id="GIO36895.1"/>
    </source>
</evidence>
<dbReference type="EMBL" id="BORR01000005">
    <property type="protein sequence ID" value="GIO36895.1"/>
    <property type="molecule type" value="Genomic_DNA"/>
</dbReference>
<dbReference type="Proteomes" id="UP000681162">
    <property type="component" value="Unassembled WGS sequence"/>
</dbReference>
<gene>
    <name evidence="1" type="ORF">J41TS12_17560</name>
</gene>
<reference evidence="1 2" key="1">
    <citation type="submission" date="2021-03" db="EMBL/GenBank/DDBJ databases">
        <title>Antimicrobial resistance genes in bacteria isolated from Japanese honey, and their potential for conferring macrolide and lincosamide resistance in the American foulbrood pathogen Paenibacillus larvae.</title>
        <authorList>
            <person name="Okamoto M."/>
            <person name="Kumagai M."/>
            <person name="Kanamori H."/>
            <person name="Takamatsu D."/>
        </authorList>
    </citation>
    <scope>NUCLEOTIDE SEQUENCE [LARGE SCALE GENOMIC DNA]</scope>
    <source>
        <strain evidence="1 2">J41TS12</strain>
    </source>
</reference>
<proteinExistence type="predicted"/>
<comment type="caution">
    <text evidence="1">The sequence shown here is derived from an EMBL/GenBank/DDBJ whole genome shotgun (WGS) entry which is preliminary data.</text>
</comment>
<name>A0A920CER7_9BACL</name>
<protein>
    <submittedName>
        <fullName evidence="1">Uncharacterized protein</fullName>
    </submittedName>
</protein>